<evidence type="ECO:0000256" key="6">
    <source>
        <dbReference type="ARBA" id="ARBA00023146"/>
    </source>
</evidence>
<dbReference type="Pfam" id="PF10458">
    <property type="entry name" value="Val_tRNA-synt_C"/>
    <property type="match status" value="1"/>
</dbReference>
<dbReference type="InterPro" id="IPR002300">
    <property type="entry name" value="aa-tRNA-synth_Ia"/>
</dbReference>
<feature type="short sequence motif" description="'KMSKS' region" evidence="8">
    <location>
        <begin position="532"/>
        <end position="536"/>
    </location>
</feature>
<feature type="domain" description="Aminoacyl-tRNA synthetase class Ia" evidence="9">
    <location>
        <begin position="17"/>
        <end position="571"/>
    </location>
</feature>
<dbReference type="InterPro" id="IPR014729">
    <property type="entry name" value="Rossmann-like_a/b/a_fold"/>
</dbReference>
<dbReference type="SUPFAM" id="SSF50677">
    <property type="entry name" value="ValRS/IleRS/LeuRS editing domain"/>
    <property type="match status" value="1"/>
</dbReference>
<dbReference type="InterPro" id="IPR009080">
    <property type="entry name" value="tRNAsynth_Ia_anticodon-bd"/>
</dbReference>
<keyword evidence="4 8" id="KW-0067">ATP-binding</keyword>
<dbReference type="PANTHER" id="PTHR11946">
    <property type="entry name" value="VALYL-TRNA SYNTHETASES"/>
    <property type="match status" value="1"/>
</dbReference>
<comment type="domain">
    <text evidence="8">The C-terminal coiled-coil domain is crucial for aminoacylation activity.</text>
</comment>
<keyword evidence="2 8" id="KW-0436">Ligase</keyword>
<sequence length="893" mass="100900">MPYDLPKAYDPTQIEQKWYPFWEQGGYFQPQGDGKPFCIVIPPPNVTGSLHMGHALQHALMDVLTRWRRMQGRRALWLPGTDHAGIATQMVVEKKLAAEGIKRTDLTRDDFEARVWDWKAESGGTIQRQMRLEGVSVDWSRERFTLDEGLSRAVREVFVRLYEEGRIYRGSYMVNWSPKLQTAVSDLEVEMKEVKGKLYHLAYPVVGRDETLVVATTRPETMLGDTAVAVHPTDERYRHLIGARVRLPLVGREIPIVADEFVEIGFGTGAVKVTPAHDPNDFELGKRHNLELVVVIGKDGTMTEEAGAAFAGLDRFKAREKVAQQLEAAGALVKIEDYTHNVGHCQRSGVPIEPLVSEQWFLDVKPLAEVAIQAVRDGRTRFIPSSWEKVYFDWMENIRPWCISRQLWWGHRIPAWYADDGRFAVARSEAEARQKLELPDDAPMTQDADVLDTWFSSALWAFSTFGWTGDPTRDAANPDLQTFTPTDVLVTGFDIIFFWVARMMMMSLHFTGDVPFRTVFVTGLVRDAQGQKMSKTKGNVVDPLEVFEKYGTDAVRFSLVSAVTGANDIKLQESKMEAARNFANKIWNATRFTLGNLDDHLEQPTWQSTPSLADRWIKSRLTRVTQEVTDALESFRFHDATLTLYKFFWNDFCDWYIELVKPVVSAPEDTPERSATRGRLAAILEQALRLLHPFMPFITEELWQQVSRQAWPDGQRPTSLCIAPYPEADIANLDPAAEREMEAVINLISRVRNIRAEMNLPPSAQVELHVAAPAPLRAIFTAQQGAITRLARAAAVIGHETLPDLGFCARSVTPEGVNLALPLADLVDANTERARLEREITKREKELNQLLETIHRPGFAERAAPEVVAEKQEQRGALETQLAALRDTLATFG</sequence>
<dbReference type="InterPro" id="IPR013155">
    <property type="entry name" value="M/V/L/I-tRNA-synth_anticd-bd"/>
</dbReference>
<evidence type="ECO:0000256" key="3">
    <source>
        <dbReference type="ARBA" id="ARBA00022741"/>
    </source>
</evidence>
<comment type="domain">
    <text evidence="8">ValRS has two distinct active sites: one for aminoacylation and one for editing. The misactivated threonine is translocated from the active site to the editing site.</text>
</comment>
<dbReference type="SUPFAM" id="SSF46589">
    <property type="entry name" value="tRNA-binding arm"/>
    <property type="match status" value="1"/>
</dbReference>
<dbReference type="Gene3D" id="1.10.730.10">
    <property type="entry name" value="Isoleucyl-tRNA Synthetase, Domain 1"/>
    <property type="match status" value="1"/>
</dbReference>
<evidence type="ECO:0000256" key="2">
    <source>
        <dbReference type="ARBA" id="ARBA00022598"/>
    </source>
</evidence>
<dbReference type="NCBIfam" id="NF004349">
    <property type="entry name" value="PRK05729.1"/>
    <property type="match status" value="1"/>
</dbReference>
<dbReference type="InterPro" id="IPR009008">
    <property type="entry name" value="Val/Leu/Ile-tRNA-synth_edit"/>
</dbReference>
<dbReference type="EMBL" id="CP072648">
    <property type="protein sequence ID" value="QUW02813.1"/>
    <property type="molecule type" value="Genomic_DNA"/>
</dbReference>
<dbReference type="InterPro" id="IPR010978">
    <property type="entry name" value="tRNA-bd_arm"/>
</dbReference>
<comment type="subcellular location">
    <subcellularLocation>
        <location evidence="8">Cytoplasm</location>
    </subcellularLocation>
</comment>
<reference evidence="12 13" key="1">
    <citation type="submission" date="2021-03" db="EMBL/GenBank/DDBJ databases">
        <title>Genomic and phenotypic characterization of Chloracidobacterium isolates provides evidence for multiple species.</title>
        <authorList>
            <person name="Saini M.K."/>
            <person name="Costas A.M.G."/>
            <person name="Tank M."/>
            <person name="Bryant D.A."/>
        </authorList>
    </citation>
    <scope>NUCLEOTIDE SEQUENCE [LARGE SCALE GENOMIC DNA]</scope>
    <source>
        <strain evidence="12 13">BV2-C</strain>
    </source>
</reference>
<dbReference type="InterPro" id="IPR001412">
    <property type="entry name" value="aa-tRNA-synth_I_CS"/>
</dbReference>
<dbReference type="InterPro" id="IPR037118">
    <property type="entry name" value="Val-tRNA_synth_C_sf"/>
</dbReference>
<feature type="domain" description="Methionyl/Valyl/Leucyl/Isoleucyl-tRNA synthetase anticodon-binding" evidence="10">
    <location>
        <begin position="614"/>
        <end position="768"/>
    </location>
</feature>
<dbReference type="EC" id="6.1.1.9" evidence="8"/>
<dbReference type="CDD" id="cd07962">
    <property type="entry name" value="Anticodon_Ia_Val"/>
    <property type="match status" value="1"/>
</dbReference>
<gene>
    <name evidence="8" type="primary">valS</name>
    <name evidence="12" type="ORF">J8C06_10840</name>
</gene>
<comment type="similarity">
    <text evidence="8">Belongs to the class-I aminoacyl-tRNA synthetase family. ValS type 1 subfamily.</text>
</comment>
<dbReference type="SUPFAM" id="SSF47323">
    <property type="entry name" value="Anticodon-binding domain of a subclass of class I aminoacyl-tRNA synthetases"/>
    <property type="match status" value="1"/>
</dbReference>
<dbReference type="RefSeq" id="WP_211428704.1">
    <property type="nucleotide sequence ID" value="NZ_CP072648.1"/>
</dbReference>
<keyword evidence="1 8" id="KW-0963">Cytoplasm</keyword>
<dbReference type="PROSITE" id="PS00178">
    <property type="entry name" value="AA_TRNA_LIGASE_I"/>
    <property type="match status" value="1"/>
</dbReference>
<dbReference type="PRINTS" id="PR00986">
    <property type="entry name" value="TRNASYNTHVAL"/>
</dbReference>
<dbReference type="HAMAP" id="MF_02004">
    <property type="entry name" value="Val_tRNA_synth_type1"/>
    <property type="match status" value="1"/>
</dbReference>
<dbReference type="Pfam" id="PF08264">
    <property type="entry name" value="Anticodon_1"/>
    <property type="match status" value="1"/>
</dbReference>
<dbReference type="InterPro" id="IPR033705">
    <property type="entry name" value="Anticodon_Ia_Val"/>
</dbReference>
<evidence type="ECO:0000256" key="7">
    <source>
        <dbReference type="ARBA" id="ARBA00047552"/>
    </source>
</evidence>
<keyword evidence="8" id="KW-0175">Coiled coil</keyword>
<evidence type="ECO:0000256" key="5">
    <source>
        <dbReference type="ARBA" id="ARBA00022917"/>
    </source>
</evidence>
<comment type="catalytic activity">
    <reaction evidence="7 8">
        <text>tRNA(Val) + L-valine + ATP = L-valyl-tRNA(Val) + AMP + diphosphate</text>
        <dbReference type="Rhea" id="RHEA:10704"/>
        <dbReference type="Rhea" id="RHEA-COMP:9672"/>
        <dbReference type="Rhea" id="RHEA-COMP:9708"/>
        <dbReference type="ChEBI" id="CHEBI:30616"/>
        <dbReference type="ChEBI" id="CHEBI:33019"/>
        <dbReference type="ChEBI" id="CHEBI:57762"/>
        <dbReference type="ChEBI" id="CHEBI:78442"/>
        <dbReference type="ChEBI" id="CHEBI:78537"/>
        <dbReference type="ChEBI" id="CHEBI:456215"/>
        <dbReference type="EC" id="6.1.1.9"/>
    </reaction>
</comment>
<keyword evidence="3 8" id="KW-0547">Nucleotide-binding</keyword>
<protein>
    <recommendedName>
        <fullName evidence="8">Valine--tRNA ligase</fullName>
        <ecNumber evidence="8">6.1.1.9</ecNumber>
    </recommendedName>
    <alternativeName>
        <fullName evidence="8">Valyl-tRNA synthetase</fullName>
        <shortName evidence="8">ValRS</shortName>
    </alternativeName>
</protein>
<keyword evidence="13" id="KW-1185">Reference proteome</keyword>
<evidence type="ECO:0000259" key="10">
    <source>
        <dbReference type="Pfam" id="PF08264"/>
    </source>
</evidence>
<dbReference type="InterPro" id="IPR019499">
    <property type="entry name" value="Val-tRNA_synth_tRNA-bd"/>
</dbReference>
<comment type="function">
    <text evidence="8">Catalyzes the attachment of valine to tRNA(Val). As ValRS can inadvertently accommodate and process structurally similar amino acids such as threonine, to avoid such errors, it has a 'posttransfer' editing activity that hydrolyzes mischarged Thr-tRNA(Val) in a tRNA-dependent manner.</text>
</comment>
<dbReference type="PANTHER" id="PTHR11946:SF93">
    <property type="entry name" value="VALINE--TRNA LIGASE, CHLOROPLASTIC_MITOCHONDRIAL 2"/>
    <property type="match status" value="1"/>
</dbReference>
<accession>A0ABX8B788</accession>
<dbReference type="SUPFAM" id="SSF52374">
    <property type="entry name" value="Nucleotidylyl transferase"/>
    <property type="match status" value="1"/>
</dbReference>
<organism evidence="12 13">
    <name type="scientific">Chloracidobacterium validum</name>
    <dbReference type="NCBI Taxonomy" id="2821543"/>
    <lineage>
        <taxon>Bacteria</taxon>
        <taxon>Pseudomonadati</taxon>
        <taxon>Acidobacteriota</taxon>
        <taxon>Terriglobia</taxon>
        <taxon>Terriglobales</taxon>
        <taxon>Acidobacteriaceae</taxon>
        <taxon>Chloracidobacterium</taxon>
    </lineage>
</organism>
<dbReference type="CDD" id="cd00817">
    <property type="entry name" value="ValRS_core"/>
    <property type="match status" value="1"/>
</dbReference>
<comment type="subunit">
    <text evidence="8">Monomer.</text>
</comment>
<dbReference type="InterPro" id="IPR002303">
    <property type="entry name" value="Valyl-tRNA_ligase"/>
</dbReference>
<evidence type="ECO:0000256" key="1">
    <source>
        <dbReference type="ARBA" id="ARBA00022490"/>
    </source>
</evidence>
<evidence type="ECO:0000259" key="11">
    <source>
        <dbReference type="Pfam" id="PF10458"/>
    </source>
</evidence>
<dbReference type="Gene3D" id="1.10.287.380">
    <property type="entry name" value="Valyl-tRNA synthetase, C-terminal domain"/>
    <property type="match status" value="1"/>
</dbReference>
<feature type="binding site" evidence="8">
    <location>
        <position position="535"/>
    </location>
    <ligand>
        <name>ATP</name>
        <dbReference type="ChEBI" id="CHEBI:30616"/>
    </ligand>
</feature>
<dbReference type="Gene3D" id="3.90.740.10">
    <property type="entry name" value="Valyl/Leucyl/Isoleucyl-tRNA synthetase, editing domain"/>
    <property type="match status" value="1"/>
</dbReference>
<evidence type="ECO:0000259" key="9">
    <source>
        <dbReference type="Pfam" id="PF00133"/>
    </source>
</evidence>
<feature type="domain" description="Valyl-tRNA synthetase tRNA-binding arm" evidence="11">
    <location>
        <begin position="828"/>
        <end position="891"/>
    </location>
</feature>
<dbReference type="GO" id="GO:0004832">
    <property type="term" value="F:valine-tRNA ligase activity"/>
    <property type="evidence" value="ECO:0007669"/>
    <property type="project" value="UniProtKB-EC"/>
</dbReference>
<name>A0ABX8B788_9BACT</name>
<dbReference type="Pfam" id="PF00133">
    <property type="entry name" value="tRNA-synt_1"/>
    <property type="match status" value="1"/>
</dbReference>
<keyword evidence="5 8" id="KW-0648">Protein biosynthesis</keyword>
<dbReference type="NCBIfam" id="TIGR00422">
    <property type="entry name" value="valS"/>
    <property type="match status" value="1"/>
</dbReference>
<proteinExistence type="inferred from homology"/>
<feature type="short sequence motif" description="'HIGH' region" evidence="8">
    <location>
        <begin position="44"/>
        <end position="54"/>
    </location>
</feature>
<evidence type="ECO:0000313" key="12">
    <source>
        <dbReference type="EMBL" id="QUW02813.1"/>
    </source>
</evidence>
<dbReference type="Gene3D" id="3.40.50.620">
    <property type="entry name" value="HUPs"/>
    <property type="match status" value="2"/>
</dbReference>
<evidence type="ECO:0000256" key="4">
    <source>
        <dbReference type="ARBA" id="ARBA00022840"/>
    </source>
</evidence>
<feature type="coiled-coil region" evidence="8">
    <location>
        <begin position="826"/>
        <end position="888"/>
    </location>
</feature>
<dbReference type="Proteomes" id="UP000676506">
    <property type="component" value="Chromosome 1"/>
</dbReference>
<evidence type="ECO:0000313" key="13">
    <source>
        <dbReference type="Proteomes" id="UP000676506"/>
    </source>
</evidence>
<evidence type="ECO:0000256" key="8">
    <source>
        <dbReference type="HAMAP-Rule" id="MF_02004"/>
    </source>
</evidence>
<keyword evidence="6 8" id="KW-0030">Aminoacyl-tRNA synthetase</keyword>